<dbReference type="CDD" id="cd05474">
    <property type="entry name" value="SAP_like"/>
    <property type="match status" value="1"/>
</dbReference>
<feature type="chain" id="PRO_5002250285" description="Peptidase A1 domain-containing protein" evidence="10">
    <location>
        <begin position="17"/>
        <end position="504"/>
    </location>
</feature>
<evidence type="ECO:0000256" key="9">
    <source>
        <dbReference type="RuleBase" id="RU000454"/>
    </source>
</evidence>
<dbReference type="PANTHER" id="PTHR47966">
    <property type="entry name" value="BETA-SITE APP-CLEAVING ENZYME, ISOFORM A-RELATED"/>
    <property type="match status" value="1"/>
</dbReference>
<dbReference type="InterPro" id="IPR021109">
    <property type="entry name" value="Peptidase_aspartic_dom_sf"/>
</dbReference>
<dbReference type="Gene3D" id="2.40.70.10">
    <property type="entry name" value="Acid Proteases"/>
    <property type="match status" value="2"/>
</dbReference>
<evidence type="ECO:0000256" key="8">
    <source>
        <dbReference type="PIRSR" id="PIRSR601461-2"/>
    </source>
</evidence>
<feature type="disulfide bond" evidence="8">
    <location>
        <begin position="309"/>
        <end position="355"/>
    </location>
</feature>
<dbReference type="AlphaFoldDB" id="A0A0D2C0I4"/>
<evidence type="ECO:0000256" key="3">
    <source>
        <dbReference type="ARBA" id="ARBA00022670"/>
    </source>
</evidence>
<dbReference type="InterPro" id="IPR001969">
    <property type="entry name" value="Aspartic_peptidase_AS"/>
</dbReference>
<reference evidence="12 13" key="1">
    <citation type="submission" date="2015-01" db="EMBL/GenBank/DDBJ databases">
        <title>The Genome Sequence of Exophiala oligosperma CBS72588.</title>
        <authorList>
            <consortium name="The Broad Institute Genomics Platform"/>
            <person name="Cuomo C."/>
            <person name="de Hoog S."/>
            <person name="Gorbushina A."/>
            <person name="Stielow B."/>
            <person name="Teixiera M."/>
            <person name="Abouelleil A."/>
            <person name="Chapman S.B."/>
            <person name="Priest M."/>
            <person name="Young S.K."/>
            <person name="Wortman J."/>
            <person name="Nusbaum C."/>
            <person name="Birren B."/>
        </authorList>
    </citation>
    <scope>NUCLEOTIDE SEQUENCE [LARGE SCALE GENOMIC DNA]</scope>
    <source>
        <strain evidence="12 13">CBS 72588</strain>
    </source>
</reference>
<evidence type="ECO:0000256" key="2">
    <source>
        <dbReference type="ARBA" id="ARBA00007447"/>
    </source>
</evidence>
<dbReference type="EMBL" id="KN847335">
    <property type="protein sequence ID" value="KIW43217.1"/>
    <property type="molecule type" value="Genomic_DNA"/>
</dbReference>
<protein>
    <recommendedName>
        <fullName evidence="11">Peptidase A1 domain-containing protein</fullName>
    </recommendedName>
</protein>
<dbReference type="HOGENOM" id="CLU_013253_9_3_1"/>
<dbReference type="PANTHER" id="PTHR47966:SF65">
    <property type="entry name" value="ASPARTIC-TYPE ENDOPEPTIDASE"/>
    <property type="match status" value="1"/>
</dbReference>
<dbReference type="STRING" id="215243.A0A0D2C0I4"/>
<dbReference type="OrthoDB" id="771136at2759"/>
<keyword evidence="5 9" id="KW-0064">Aspartyl protease</keyword>
<dbReference type="PRINTS" id="PR00792">
    <property type="entry name" value="PEPSIN"/>
</dbReference>
<feature type="active site" evidence="7">
    <location>
        <position position="274"/>
    </location>
</feature>
<evidence type="ECO:0000259" key="11">
    <source>
        <dbReference type="PROSITE" id="PS51767"/>
    </source>
</evidence>
<keyword evidence="4 10" id="KW-0732">Signal</keyword>
<dbReference type="Proteomes" id="UP000053342">
    <property type="component" value="Unassembled WGS sequence"/>
</dbReference>
<dbReference type="VEuPathDB" id="FungiDB:PV06_04343"/>
<proteinExistence type="inferred from homology"/>
<feature type="active site" evidence="7">
    <location>
        <position position="73"/>
    </location>
</feature>
<accession>A0A0D2C0I4</accession>
<evidence type="ECO:0000256" key="7">
    <source>
        <dbReference type="PIRSR" id="PIRSR601461-1"/>
    </source>
</evidence>
<dbReference type="InterPro" id="IPR001461">
    <property type="entry name" value="Aspartic_peptidase_A1"/>
</dbReference>
<dbReference type="Pfam" id="PF00026">
    <property type="entry name" value="Asp"/>
    <property type="match status" value="1"/>
</dbReference>
<evidence type="ECO:0000256" key="10">
    <source>
        <dbReference type="SAM" id="SignalP"/>
    </source>
</evidence>
<evidence type="ECO:0000256" key="5">
    <source>
        <dbReference type="ARBA" id="ARBA00022750"/>
    </source>
</evidence>
<dbReference type="InterPro" id="IPR033876">
    <property type="entry name" value="SAP-like"/>
</dbReference>
<gene>
    <name evidence="12" type="ORF">PV06_04343</name>
</gene>
<organism evidence="12 13">
    <name type="scientific">Exophiala oligosperma</name>
    <dbReference type="NCBI Taxonomy" id="215243"/>
    <lineage>
        <taxon>Eukaryota</taxon>
        <taxon>Fungi</taxon>
        <taxon>Dikarya</taxon>
        <taxon>Ascomycota</taxon>
        <taxon>Pezizomycotina</taxon>
        <taxon>Eurotiomycetes</taxon>
        <taxon>Chaetothyriomycetidae</taxon>
        <taxon>Chaetothyriales</taxon>
        <taxon>Herpotrichiellaceae</taxon>
        <taxon>Exophiala</taxon>
    </lineage>
</organism>
<keyword evidence="6 9" id="KW-0378">Hydrolase</keyword>
<dbReference type="GO" id="GO:0005886">
    <property type="term" value="C:plasma membrane"/>
    <property type="evidence" value="ECO:0007669"/>
    <property type="project" value="UniProtKB-SubCell"/>
</dbReference>
<keyword evidence="3 9" id="KW-0645">Protease</keyword>
<feature type="domain" description="Peptidase A1" evidence="11">
    <location>
        <begin position="55"/>
        <end position="392"/>
    </location>
</feature>
<sequence length="504" mass="53384">MKHLVLLSGIFTLGLAKTVHFDFWKAKVVPKSSLSRRDNDDFSDPLHGDYHKVQYYTNVTIGTPGQPIALQLDTGSSDAWVPSIDAEACADDGCSDFGAFDKNASSTYRLIKDKAGTFLIVYGDLSYSTGDYFTDVLSFNKNITLKNTTMALANATALTEGIMGIGLRSNEASLLYDKPFSFPTVPEQLRNQGHIDRVAYSLYLDSYDDNTGSILFGGIDPSKYTGELLALPLSKDDEGNYTELSVALTQISIHDGNSTRPLAGTKFNTPALLDSGTTDSYLPQDIFDALSAGLGATKDKTTGFAYVPCAYRKSNVSVIYTFGGKDGVNVSVPLSELIAEQIEDDSAYENGTPACSLNFDGTDDANGVILGDSFLRSAYVVYDLENKVIALGQAKLGGKAAANHTAITDIPKGTKLPGVSRTATVTAEQHTTMSLGDPSYSLSLGSIGTPTFSLPGVSLTASASATATAARAVKAASKDSGADLVDIPKSTSAMIVLAFAMCML</sequence>
<keyword evidence="8" id="KW-1015">Disulfide bond</keyword>
<evidence type="ECO:0000313" key="12">
    <source>
        <dbReference type="EMBL" id="KIW43217.1"/>
    </source>
</evidence>
<feature type="signal peptide" evidence="10">
    <location>
        <begin position="1"/>
        <end position="16"/>
    </location>
</feature>
<keyword evidence="13" id="KW-1185">Reference proteome</keyword>
<evidence type="ECO:0000256" key="6">
    <source>
        <dbReference type="ARBA" id="ARBA00022801"/>
    </source>
</evidence>
<dbReference type="SUPFAM" id="SSF50630">
    <property type="entry name" value="Acid proteases"/>
    <property type="match status" value="1"/>
</dbReference>
<dbReference type="PROSITE" id="PS00141">
    <property type="entry name" value="ASP_PROTEASE"/>
    <property type="match status" value="1"/>
</dbReference>
<dbReference type="GeneID" id="27356417"/>
<evidence type="ECO:0000313" key="13">
    <source>
        <dbReference type="Proteomes" id="UP000053342"/>
    </source>
</evidence>
<dbReference type="GO" id="GO:0006508">
    <property type="term" value="P:proteolysis"/>
    <property type="evidence" value="ECO:0007669"/>
    <property type="project" value="UniProtKB-KW"/>
</dbReference>
<name>A0A0D2C0I4_9EURO</name>
<dbReference type="GO" id="GO:0004190">
    <property type="term" value="F:aspartic-type endopeptidase activity"/>
    <property type="evidence" value="ECO:0007669"/>
    <property type="project" value="UniProtKB-KW"/>
</dbReference>
<dbReference type="InterPro" id="IPR033121">
    <property type="entry name" value="PEPTIDASE_A1"/>
</dbReference>
<evidence type="ECO:0000256" key="1">
    <source>
        <dbReference type="ARBA" id="ARBA00004609"/>
    </source>
</evidence>
<evidence type="ECO:0000256" key="4">
    <source>
        <dbReference type="ARBA" id="ARBA00022729"/>
    </source>
</evidence>
<dbReference type="RefSeq" id="XP_016263433.1">
    <property type="nucleotide sequence ID" value="XM_016405227.1"/>
</dbReference>
<comment type="similarity">
    <text evidence="2 9">Belongs to the peptidase A1 family.</text>
</comment>
<dbReference type="PROSITE" id="PS51767">
    <property type="entry name" value="PEPTIDASE_A1"/>
    <property type="match status" value="1"/>
</dbReference>
<comment type="subcellular location">
    <subcellularLocation>
        <location evidence="1">Cell membrane</location>
        <topology evidence="1">Lipid-anchor</topology>
        <topology evidence="1">GPI-anchor</topology>
    </subcellularLocation>
</comment>